<dbReference type="EMBL" id="KL584703">
    <property type="protein sequence ID" value="KEQ77007.1"/>
    <property type="molecule type" value="Genomic_DNA"/>
</dbReference>
<organism evidence="1 2">
    <name type="scientific">Aureobasidium namibiae CBS 147.97</name>
    <dbReference type="NCBI Taxonomy" id="1043004"/>
    <lineage>
        <taxon>Eukaryota</taxon>
        <taxon>Fungi</taxon>
        <taxon>Dikarya</taxon>
        <taxon>Ascomycota</taxon>
        <taxon>Pezizomycotina</taxon>
        <taxon>Dothideomycetes</taxon>
        <taxon>Dothideomycetidae</taxon>
        <taxon>Dothideales</taxon>
        <taxon>Saccotheciaceae</taxon>
        <taxon>Aureobasidium</taxon>
    </lineage>
</organism>
<proteinExistence type="predicted"/>
<dbReference type="GeneID" id="25416296"/>
<dbReference type="OrthoDB" id="5600002at2759"/>
<reference evidence="1 2" key="1">
    <citation type="journal article" date="2014" name="BMC Genomics">
        <title>Genome sequencing of four Aureobasidium pullulans varieties: biotechnological potential, stress tolerance, and description of new species.</title>
        <authorList>
            <person name="Gostin Ar C."/>
            <person name="Ohm R.A."/>
            <person name="Kogej T."/>
            <person name="Sonjak S."/>
            <person name="Turk M."/>
            <person name="Zajc J."/>
            <person name="Zalar P."/>
            <person name="Grube M."/>
            <person name="Sun H."/>
            <person name="Han J."/>
            <person name="Sharma A."/>
            <person name="Chiniquy J."/>
            <person name="Ngan C.Y."/>
            <person name="Lipzen A."/>
            <person name="Barry K."/>
            <person name="Grigoriev I.V."/>
            <person name="Gunde-Cimerman N."/>
        </authorList>
    </citation>
    <scope>NUCLEOTIDE SEQUENCE [LARGE SCALE GENOMIC DNA]</scope>
    <source>
        <strain evidence="1 2">CBS 147.97</strain>
    </source>
</reference>
<evidence type="ECO:0000313" key="1">
    <source>
        <dbReference type="EMBL" id="KEQ77007.1"/>
    </source>
</evidence>
<evidence type="ECO:0008006" key="3">
    <source>
        <dbReference type="Google" id="ProtNLM"/>
    </source>
</evidence>
<accession>A0A074X4P5</accession>
<keyword evidence="2" id="KW-1185">Reference proteome</keyword>
<dbReference type="HOGENOM" id="CLU_1272053_0_0_1"/>
<gene>
    <name evidence="1" type="ORF">M436DRAFT_78735</name>
</gene>
<dbReference type="Proteomes" id="UP000027730">
    <property type="component" value="Unassembled WGS sequence"/>
</dbReference>
<protein>
    <recommendedName>
        <fullName evidence="3">F-box domain-containing protein</fullName>
    </recommendedName>
</protein>
<evidence type="ECO:0000313" key="2">
    <source>
        <dbReference type="Proteomes" id="UP000027730"/>
    </source>
</evidence>
<dbReference type="AlphaFoldDB" id="A0A074X4P5"/>
<dbReference type="RefSeq" id="XP_013431411.1">
    <property type="nucleotide sequence ID" value="XM_013575957.1"/>
</dbReference>
<name>A0A074X4P5_9PEZI</name>
<sequence length="215" mass="25038">MSTQTSHFLRLPVELRLIIFEYIFSDPKEAVLRHSLTYVSDQVSEEVMPVLLRRFSAFFWTAISCDEEWYLAIKPRDKIWRMRLTNVSEWPLSTVPTLHTTFSFHVLVGRRISTSDDLIDRLDKGYVAYACDHRLEDDDQQDGVKRLIKDIADNCHEYGGLDIWIERGRAGAPEMNMKLTKQVWRQEWIGGGRRGPLMAQMCKLNLDVSKTGRQS</sequence>